<keyword evidence="4 10" id="KW-0430">Lectin</keyword>
<name>A0A7M5WW84_9CNID</name>
<keyword evidence="7 10" id="KW-0333">Golgi apparatus</keyword>
<dbReference type="Pfam" id="PF00652">
    <property type="entry name" value="Ricin_B_lectin"/>
    <property type="match status" value="1"/>
</dbReference>
<evidence type="ECO:0000256" key="5">
    <source>
        <dbReference type="ARBA" id="ARBA00022968"/>
    </source>
</evidence>
<dbReference type="GO" id="GO:0004653">
    <property type="term" value="F:polypeptide N-acetylgalactosaminyltransferase activity"/>
    <property type="evidence" value="ECO:0007669"/>
    <property type="project" value="TreeGrafter"/>
</dbReference>
<dbReference type="GO" id="GO:0006493">
    <property type="term" value="P:protein O-linked glycosylation"/>
    <property type="evidence" value="ECO:0007669"/>
    <property type="project" value="TreeGrafter"/>
</dbReference>
<dbReference type="InterPro" id="IPR035992">
    <property type="entry name" value="Ricin_B-like_lectins"/>
</dbReference>
<dbReference type="GO" id="GO:0000139">
    <property type="term" value="C:Golgi membrane"/>
    <property type="evidence" value="ECO:0007669"/>
    <property type="project" value="UniProtKB-SubCell"/>
</dbReference>
<keyword evidence="13" id="KW-1185">Reference proteome</keyword>
<evidence type="ECO:0000256" key="2">
    <source>
        <dbReference type="ARBA" id="ARBA00005680"/>
    </source>
</evidence>
<dbReference type="InterPro" id="IPR001173">
    <property type="entry name" value="Glyco_trans_2-like"/>
</dbReference>
<dbReference type="EC" id="2.4.1.-" evidence="10"/>
<dbReference type="PANTHER" id="PTHR11675:SF101">
    <property type="entry name" value="POLYPEPTIDE N-ACETYLGALACTOSAMINYLTRANSFERASE 5"/>
    <property type="match status" value="1"/>
</dbReference>
<evidence type="ECO:0000256" key="9">
    <source>
        <dbReference type="ARBA" id="ARBA00023157"/>
    </source>
</evidence>
<dbReference type="SMART" id="SM00458">
    <property type="entry name" value="RICIN"/>
    <property type="match status" value="1"/>
</dbReference>
<feature type="domain" description="Ricin B lectin" evidence="11">
    <location>
        <begin position="505"/>
        <end position="625"/>
    </location>
</feature>
<reference evidence="12" key="1">
    <citation type="submission" date="2021-01" db="UniProtKB">
        <authorList>
            <consortium name="EnsemblMetazoa"/>
        </authorList>
    </citation>
    <scope>IDENTIFICATION</scope>
</reference>
<dbReference type="Gene3D" id="3.90.550.10">
    <property type="entry name" value="Spore Coat Polysaccharide Biosynthesis Protein SpsA, Chain A"/>
    <property type="match status" value="1"/>
</dbReference>
<keyword evidence="9 10" id="KW-1015">Disulfide bond</keyword>
<keyword evidence="5" id="KW-0735">Signal-anchor</keyword>
<evidence type="ECO:0000256" key="6">
    <source>
        <dbReference type="ARBA" id="ARBA00022989"/>
    </source>
</evidence>
<dbReference type="Proteomes" id="UP000594262">
    <property type="component" value="Unplaced"/>
</dbReference>
<dbReference type="InterPro" id="IPR045885">
    <property type="entry name" value="GalNAc-T"/>
</dbReference>
<dbReference type="InterPro" id="IPR029044">
    <property type="entry name" value="Nucleotide-diphossugar_trans"/>
</dbReference>
<dbReference type="PANTHER" id="PTHR11675">
    <property type="entry name" value="N-ACETYLGALACTOSAMINYLTRANSFERASE"/>
    <property type="match status" value="1"/>
</dbReference>
<evidence type="ECO:0000256" key="7">
    <source>
        <dbReference type="ARBA" id="ARBA00023034"/>
    </source>
</evidence>
<dbReference type="SUPFAM" id="SSF50370">
    <property type="entry name" value="Ricin B-like lectins"/>
    <property type="match status" value="1"/>
</dbReference>
<dbReference type="FunFam" id="3.90.550.10:FF:000088">
    <property type="entry name" value="Polypeptide N-acetylgalactosaminyltransferase"/>
    <property type="match status" value="1"/>
</dbReference>
<dbReference type="OrthoDB" id="330637at2759"/>
<evidence type="ECO:0000313" key="13">
    <source>
        <dbReference type="Proteomes" id="UP000594262"/>
    </source>
</evidence>
<evidence type="ECO:0000256" key="4">
    <source>
        <dbReference type="ARBA" id="ARBA00022734"/>
    </source>
</evidence>
<feature type="transmembrane region" description="Helical" evidence="10">
    <location>
        <begin position="9"/>
        <end position="29"/>
    </location>
</feature>
<keyword evidence="10" id="KW-0464">Manganese</keyword>
<dbReference type="GO" id="GO:0030246">
    <property type="term" value="F:carbohydrate binding"/>
    <property type="evidence" value="ECO:0007669"/>
    <property type="project" value="UniProtKB-KW"/>
</dbReference>
<dbReference type="Pfam" id="PF00535">
    <property type="entry name" value="Glycos_transf_2"/>
    <property type="match status" value="1"/>
</dbReference>
<evidence type="ECO:0000256" key="3">
    <source>
        <dbReference type="ARBA" id="ARBA00022692"/>
    </source>
</evidence>
<dbReference type="AlphaFoldDB" id="A0A7M5WW84"/>
<keyword evidence="10" id="KW-0328">Glycosyltransferase</keyword>
<evidence type="ECO:0000259" key="11">
    <source>
        <dbReference type="SMART" id="SM00458"/>
    </source>
</evidence>
<keyword evidence="8 10" id="KW-0472">Membrane</keyword>
<dbReference type="Gene3D" id="2.80.10.50">
    <property type="match status" value="1"/>
</dbReference>
<keyword evidence="6 10" id="KW-1133">Transmembrane helix</keyword>
<dbReference type="RefSeq" id="XP_066928327.1">
    <property type="nucleotide sequence ID" value="XM_067072226.1"/>
</dbReference>
<keyword evidence="10" id="KW-0808">Transferase</keyword>
<keyword evidence="3 10" id="KW-0812">Transmembrane</keyword>
<accession>A0A7M5WW84</accession>
<dbReference type="UniPathway" id="UPA00378"/>
<comment type="similarity">
    <text evidence="2 10">Belongs to the glycosyltransferase 2 family. GalNAc-T subfamily.</text>
</comment>
<evidence type="ECO:0000256" key="10">
    <source>
        <dbReference type="RuleBase" id="RU361242"/>
    </source>
</evidence>
<dbReference type="SUPFAM" id="SSF53448">
    <property type="entry name" value="Nucleotide-diphospho-sugar transferases"/>
    <property type="match status" value="1"/>
</dbReference>
<comment type="cofactor">
    <cofactor evidence="10">
        <name>Mn(2+)</name>
        <dbReference type="ChEBI" id="CHEBI:29035"/>
    </cofactor>
</comment>
<evidence type="ECO:0000313" key="12">
    <source>
        <dbReference type="EnsemblMetazoa" id="CLYHEMP014069.1"/>
    </source>
</evidence>
<comment type="pathway">
    <text evidence="10">Protein modification; protein glycosylation.</text>
</comment>
<evidence type="ECO:0000256" key="1">
    <source>
        <dbReference type="ARBA" id="ARBA00004323"/>
    </source>
</evidence>
<dbReference type="PROSITE" id="PS50231">
    <property type="entry name" value="RICIN_B_LECTIN"/>
    <property type="match status" value="1"/>
</dbReference>
<organism evidence="12 13">
    <name type="scientific">Clytia hemisphaerica</name>
    <dbReference type="NCBI Taxonomy" id="252671"/>
    <lineage>
        <taxon>Eukaryota</taxon>
        <taxon>Metazoa</taxon>
        <taxon>Cnidaria</taxon>
        <taxon>Hydrozoa</taxon>
        <taxon>Hydroidolina</taxon>
        <taxon>Leptothecata</taxon>
        <taxon>Obeliida</taxon>
        <taxon>Clytiidae</taxon>
        <taxon>Clytia</taxon>
    </lineage>
</organism>
<comment type="subcellular location">
    <subcellularLocation>
        <location evidence="1 10">Golgi apparatus membrane</location>
        <topology evidence="1 10">Single-pass type II membrane protein</topology>
    </subcellularLocation>
</comment>
<dbReference type="GeneID" id="136815779"/>
<protein>
    <recommendedName>
        <fullName evidence="10">Polypeptide N-acetylgalactosaminyltransferase</fullName>
        <ecNumber evidence="10">2.4.1.-</ecNumber>
    </recommendedName>
    <alternativeName>
        <fullName evidence="10">Protein-UDP acetylgalactosaminyltransferase</fullName>
    </alternativeName>
</protein>
<dbReference type="EnsemblMetazoa" id="CLYHEMT014069.1">
    <property type="protein sequence ID" value="CLYHEMP014069.1"/>
    <property type="gene ID" value="CLYHEMG014069"/>
</dbReference>
<proteinExistence type="inferred from homology"/>
<dbReference type="CDD" id="cd02510">
    <property type="entry name" value="pp-GalNAc-T"/>
    <property type="match status" value="1"/>
</dbReference>
<dbReference type="InterPro" id="IPR000772">
    <property type="entry name" value="Ricin_B_lectin"/>
</dbReference>
<evidence type="ECO:0000256" key="8">
    <source>
        <dbReference type="ARBA" id="ARBA00023136"/>
    </source>
</evidence>
<sequence length="631" mass="73104">MYPRRRRMVHLIIICVLILSAIPLLLLYMEDVEVTLSIKHKALGRDTRANDGRLKSLDFGVKPRSDSKDVIGRLNRDFENRHSFSLDDSFIQDEKPLFERLAKRDKIKTRFGSFTRKAEYENVMGNRDPRSPGERGNGYMISSASKLDKELEKRGYEKHAFNQLVSDRISLYRSLKDYRNPACRSKKYPTKLPSTSVIICFHNEAWSTLLRTVHSVINRTPPDYLKEIVLVDDASTRDDLKQALEDYIINLPKVNIVRLKKREGLIRARLEGAKVSKGEVLTFLDAHCECTLGWIEPLLAKIKEKKSNVVMPVIDEISETDFHYNAVPEPFQRGVFKWRLEFTWRPIPQYEETRRVDAADGIRTPVMAGGLFSMDRDYFYKLGSYDTGMDIWGGENIEISFRIWMCGGSIEMLPCSRVGHVFRPKFPYSFPSSRKGDNDVVSRNLMRVADVWMDDYKKHFYNIRFDLKKKEPEDTTERKQLRQNLQCKSFSWYLENIYPELEIPDDNFVQAGEIKNPDTTVCLDTLGKGEASVVGLYECHGQGGNQYFTLNKKGEIKNEDNCLTINGPNLVLRECEERSRKGQRWAFKGNQIKSITQNSCLQVRNKMNLIVGPCTSGQTQKWLWNKIEDFT</sequence>